<evidence type="ECO:0000313" key="3">
    <source>
        <dbReference type="Proteomes" id="UP000516057"/>
    </source>
</evidence>
<dbReference type="PANTHER" id="PTHR33993">
    <property type="entry name" value="GLYOXALASE-RELATED"/>
    <property type="match status" value="1"/>
</dbReference>
<keyword evidence="3" id="KW-1185">Reference proteome</keyword>
<dbReference type="Gene3D" id="3.10.180.10">
    <property type="entry name" value="2,3-Dihydroxybiphenyl 1,2-Dioxygenase, domain 1"/>
    <property type="match status" value="1"/>
</dbReference>
<dbReference type="InterPro" id="IPR037523">
    <property type="entry name" value="VOC_core"/>
</dbReference>
<evidence type="ECO:0000313" key="2">
    <source>
        <dbReference type="EMBL" id="QNP58901.1"/>
    </source>
</evidence>
<dbReference type="Proteomes" id="UP000516057">
    <property type="component" value="Chromosome"/>
</dbReference>
<dbReference type="AlphaFoldDB" id="A0A7H0HED5"/>
<sequence>MSGAVTHIEIGSLTGAKTSGFFERLFGWSFTSWGEGSGVFTSPTCKVGLHAKDPTPQMVVYLAVQDIEQAAKRVVELGGQAGDISPDEPGFGRFCTCKDPEGVVFGLHQGGTAARSGA</sequence>
<proteinExistence type="predicted"/>
<dbReference type="InterPro" id="IPR041581">
    <property type="entry name" value="Glyoxalase_6"/>
</dbReference>
<feature type="domain" description="VOC" evidence="1">
    <location>
        <begin position="4"/>
        <end position="110"/>
    </location>
</feature>
<protein>
    <submittedName>
        <fullName evidence="2">VOC family protein</fullName>
    </submittedName>
</protein>
<name>A0A7H0HED5_9BURK</name>
<dbReference type="PROSITE" id="PS51819">
    <property type="entry name" value="VOC"/>
    <property type="match status" value="1"/>
</dbReference>
<evidence type="ECO:0000259" key="1">
    <source>
        <dbReference type="PROSITE" id="PS51819"/>
    </source>
</evidence>
<dbReference type="InterPro" id="IPR029068">
    <property type="entry name" value="Glyas_Bleomycin-R_OHBP_Dase"/>
</dbReference>
<gene>
    <name evidence="2" type="ORF">H9L24_18580</name>
</gene>
<dbReference type="EMBL" id="CP060790">
    <property type="protein sequence ID" value="QNP58901.1"/>
    <property type="molecule type" value="Genomic_DNA"/>
</dbReference>
<dbReference type="PANTHER" id="PTHR33993:SF14">
    <property type="entry name" value="GB|AAF24581.1"/>
    <property type="match status" value="1"/>
</dbReference>
<dbReference type="RefSeq" id="WP_187735886.1">
    <property type="nucleotide sequence ID" value="NZ_CP060790.1"/>
</dbReference>
<dbReference type="SUPFAM" id="SSF54593">
    <property type="entry name" value="Glyoxalase/Bleomycin resistance protein/Dihydroxybiphenyl dioxygenase"/>
    <property type="match status" value="1"/>
</dbReference>
<dbReference type="KEGG" id="amon:H9L24_18580"/>
<dbReference type="InterPro" id="IPR052164">
    <property type="entry name" value="Anthracycline_SecMetBiosynth"/>
</dbReference>
<organism evidence="2 3">
    <name type="scientific">Paenacidovorax monticola</name>
    <dbReference type="NCBI Taxonomy" id="1926868"/>
    <lineage>
        <taxon>Bacteria</taxon>
        <taxon>Pseudomonadati</taxon>
        <taxon>Pseudomonadota</taxon>
        <taxon>Betaproteobacteria</taxon>
        <taxon>Burkholderiales</taxon>
        <taxon>Comamonadaceae</taxon>
        <taxon>Paenacidovorax</taxon>
    </lineage>
</organism>
<accession>A0A7H0HED5</accession>
<reference evidence="2 3" key="1">
    <citation type="submission" date="2020-08" db="EMBL/GenBank/DDBJ databases">
        <title>Genome sequence of Acidovorax monticola KACC 19171T.</title>
        <authorList>
            <person name="Hyun D.-W."/>
            <person name="Bae J.-W."/>
        </authorList>
    </citation>
    <scope>NUCLEOTIDE SEQUENCE [LARGE SCALE GENOMIC DNA]</scope>
    <source>
        <strain evidence="2 3">KACC 19171</strain>
    </source>
</reference>
<dbReference type="Pfam" id="PF18029">
    <property type="entry name" value="Glyoxalase_6"/>
    <property type="match status" value="1"/>
</dbReference>